<dbReference type="PROSITE" id="PS51318">
    <property type="entry name" value="TAT"/>
    <property type="match status" value="1"/>
</dbReference>
<evidence type="ECO:0000313" key="2">
    <source>
        <dbReference type="Proteomes" id="UP000469215"/>
    </source>
</evidence>
<keyword evidence="2" id="KW-1185">Reference proteome</keyword>
<reference evidence="1 2" key="1">
    <citation type="submission" date="2020-01" db="EMBL/GenBank/DDBJ databases">
        <authorList>
            <person name="Deng T."/>
        </authorList>
    </citation>
    <scope>NUCLEOTIDE SEQUENCE [LARGE SCALE GENOMIC DNA]</scope>
    <source>
        <strain evidence="1 2">5221</strain>
    </source>
</reference>
<dbReference type="AlphaFoldDB" id="A0A6N9H3F0"/>
<comment type="caution">
    <text evidence="1">The sequence shown here is derived from an EMBL/GenBank/DDBJ whole genome shotgun (WGS) entry which is preliminary data.</text>
</comment>
<dbReference type="InterPro" id="IPR006311">
    <property type="entry name" value="TAT_signal"/>
</dbReference>
<dbReference type="Proteomes" id="UP000469215">
    <property type="component" value="Unassembled WGS sequence"/>
</dbReference>
<protein>
    <submittedName>
        <fullName evidence="1">Uncharacterized protein</fullName>
    </submittedName>
</protein>
<proteinExistence type="predicted"/>
<dbReference type="EMBL" id="WWEQ01000002">
    <property type="protein sequence ID" value="MYM18548.1"/>
    <property type="molecule type" value="Genomic_DNA"/>
</dbReference>
<accession>A0A6N9H3F0</accession>
<name>A0A6N9H3F0_9MICO</name>
<evidence type="ECO:0000313" key="1">
    <source>
        <dbReference type="EMBL" id="MYM18548.1"/>
    </source>
</evidence>
<sequence>MSGGTAAPAGARMWLGFAALLGALALVGAGIVPAAPAAAAGRLSLDVTRLSAKDRVVSASGCSKVRVHMVKRKSAAAEVWAVDARVRKGKRTVASAFYNYEGAQGTVSVRVCARRTGLGRYELGPSRVVMADWDSAGRTRTDRTKGAFYLRAKARTQLSPARHGRSTRLSVRAQRFDPKSARYTAYSPRARVQAKTGGHWKTVRTTRLRGGRATVTVRPAHTYRVTFGRTSWATGATSRAVRR</sequence>
<organism evidence="1 2">
    <name type="scientific">Brevibacterium rongguiense</name>
    <dbReference type="NCBI Taxonomy" id="2695267"/>
    <lineage>
        <taxon>Bacteria</taxon>
        <taxon>Bacillati</taxon>
        <taxon>Actinomycetota</taxon>
        <taxon>Actinomycetes</taxon>
        <taxon>Micrococcales</taxon>
        <taxon>Brevibacteriaceae</taxon>
        <taxon>Brevibacterium</taxon>
    </lineage>
</organism>
<dbReference type="RefSeq" id="WP_160952013.1">
    <property type="nucleotide sequence ID" value="NZ_WWEQ01000002.1"/>
</dbReference>
<gene>
    <name evidence="1" type="ORF">GSY69_00780</name>
</gene>